<reference evidence="1 2" key="1">
    <citation type="submission" date="2024-04" db="EMBL/GenBank/DDBJ databases">
        <title>WGS of bacteria from Torrens River.</title>
        <authorList>
            <person name="Wyrsch E.R."/>
            <person name="Drigo B."/>
        </authorList>
    </citation>
    <scope>NUCLEOTIDE SEQUENCE [LARGE SCALE GENOMIC DNA]</scope>
    <source>
        <strain evidence="1 2">TWI153</strain>
    </source>
</reference>
<comment type="caution">
    <text evidence="1">The sequence shown here is derived from an EMBL/GenBank/DDBJ whole genome shotgun (WGS) entry which is preliminary data.</text>
</comment>
<proteinExistence type="predicted"/>
<name>A0ABV0C7C7_9GAMM</name>
<evidence type="ECO:0000313" key="2">
    <source>
        <dbReference type="Proteomes" id="UP001400166"/>
    </source>
</evidence>
<gene>
    <name evidence="1" type="primary">imm9</name>
    <name evidence="1" type="ORF">ABE587_10560</name>
</gene>
<dbReference type="Proteomes" id="UP001400166">
    <property type="component" value="Unassembled WGS sequence"/>
</dbReference>
<organism evidence="1 2">
    <name type="scientific">Stenotrophomonas hibiscicola</name>
    <dbReference type="NCBI Taxonomy" id="86189"/>
    <lineage>
        <taxon>Bacteria</taxon>
        <taxon>Pseudomonadati</taxon>
        <taxon>Pseudomonadota</taxon>
        <taxon>Gammaproteobacteria</taxon>
        <taxon>Lysobacterales</taxon>
        <taxon>Lysobacteraceae</taxon>
        <taxon>Stenotrophomonas</taxon>
        <taxon>Stenotrophomonas maltophilia group</taxon>
    </lineage>
</organism>
<accession>A0ABV0C7C7</accession>
<dbReference type="InterPro" id="IPR028963">
    <property type="entry name" value="Imm9"/>
</dbReference>
<dbReference type="RefSeq" id="WP_171952582.1">
    <property type="nucleotide sequence ID" value="NZ_JBDJNV010000016.1"/>
</dbReference>
<evidence type="ECO:0000313" key="1">
    <source>
        <dbReference type="EMBL" id="MEN5390259.1"/>
    </source>
</evidence>
<sequence length="158" mass="17876">MRKQIRCIVSSESPGVSRTLDIFEINRMLDCYLQTKIDQVNVADLGGWRLQMFVVIRNTDSIGVFKRTRRYPSGMEFLVSISVPVPSIKVVEYGLPDHAMYGLGFFHPVNEAKSHVINPQFADYAGLQEYFVGSAERAIDMAFDLGFKCNGKVIRYVA</sequence>
<dbReference type="EMBL" id="JBDJOF010000017">
    <property type="protein sequence ID" value="MEN5390259.1"/>
    <property type="molecule type" value="Genomic_DNA"/>
</dbReference>
<protein>
    <submittedName>
        <fullName evidence="1">Imm9 family immunity protein</fullName>
    </submittedName>
</protein>
<dbReference type="Pfam" id="PF15587">
    <property type="entry name" value="Imm9"/>
    <property type="match status" value="1"/>
</dbReference>
<keyword evidence="2" id="KW-1185">Reference proteome</keyword>